<reference evidence="1" key="1">
    <citation type="submission" date="2014-12" db="EMBL/GenBank/DDBJ databases">
        <title>Insight into the proteome of Arion vulgaris.</title>
        <authorList>
            <person name="Aradska J."/>
            <person name="Bulat T."/>
            <person name="Smidak R."/>
            <person name="Sarate P."/>
            <person name="Gangsoo J."/>
            <person name="Sialana F."/>
            <person name="Bilban M."/>
            <person name="Lubec G."/>
        </authorList>
    </citation>
    <scope>NUCLEOTIDE SEQUENCE</scope>
    <source>
        <tissue evidence="1">Skin</tissue>
    </source>
</reference>
<feature type="non-terminal residue" evidence="1">
    <location>
        <position position="1"/>
    </location>
</feature>
<dbReference type="EMBL" id="HACG01051110">
    <property type="protein sequence ID" value="CEK97981.1"/>
    <property type="molecule type" value="Transcribed_RNA"/>
</dbReference>
<name>A0A0B7C053_9EUPU</name>
<organism evidence="1">
    <name type="scientific">Arion vulgaris</name>
    <dbReference type="NCBI Taxonomy" id="1028688"/>
    <lineage>
        <taxon>Eukaryota</taxon>
        <taxon>Metazoa</taxon>
        <taxon>Spiralia</taxon>
        <taxon>Lophotrochozoa</taxon>
        <taxon>Mollusca</taxon>
        <taxon>Gastropoda</taxon>
        <taxon>Heterobranchia</taxon>
        <taxon>Euthyneura</taxon>
        <taxon>Panpulmonata</taxon>
        <taxon>Eupulmonata</taxon>
        <taxon>Stylommatophora</taxon>
        <taxon>Helicina</taxon>
        <taxon>Arionoidea</taxon>
        <taxon>Arionidae</taxon>
        <taxon>Arion</taxon>
    </lineage>
</organism>
<feature type="non-terminal residue" evidence="1">
    <location>
        <position position="77"/>
    </location>
</feature>
<protein>
    <submittedName>
        <fullName evidence="1">Uncharacterized protein</fullName>
    </submittedName>
</protein>
<dbReference type="AlphaFoldDB" id="A0A0B7C053"/>
<gene>
    <name evidence="1" type="primary">ORF217435</name>
</gene>
<accession>A0A0B7C053</accession>
<sequence>GSWHTGPNQYYDESWAAYAAHYGYPWYGPEAMSMFYGPEGWPVDPYAAMYYGDQQAWMQYEAYYGPQNMGPRGMGRG</sequence>
<evidence type="ECO:0000313" key="1">
    <source>
        <dbReference type="EMBL" id="CEK97981.1"/>
    </source>
</evidence>
<proteinExistence type="predicted"/>